<feature type="region of interest" description="Disordered" evidence="1">
    <location>
        <begin position="85"/>
        <end position="106"/>
    </location>
</feature>
<dbReference type="GO" id="GO:0003676">
    <property type="term" value="F:nucleic acid binding"/>
    <property type="evidence" value="ECO:0007669"/>
    <property type="project" value="InterPro"/>
</dbReference>
<reference evidence="2 3" key="1">
    <citation type="journal article" date="2014" name="Genome Biol. Evol.">
        <title>The secreted proteins of Achlya hypogyna and Thraustotheca clavata identify the ancestral oomycete secretome and reveal gene acquisitions by horizontal gene transfer.</title>
        <authorList>
            <person name="Misner I."/>
            <person name="Blouin N."/>
            <person name="Leonard G."/>
            <person name="Richards T.A."/>
            <person name="Lane C.E."/>
        </authorList>
    </citation>
    <scope>NUCLEOTIDE SEQUENCE [LARGE SCALE GENOMIC DNA]</scope>
    <source>
        <strain evidence="2 3">ATCC 48635</strain>
    </source>
</reference>
<evidence type="ECO:0008006" key="4">
    <source>
        <dbReference type="Google" id="ProtNLM"/>
    </source>
</evidence>
<evidence type="ECO:0000313" key="2">
    <source>
        <dbReference type="EMBL" id="OQR85319.1"/>
    </source>
</evidence>
<gene>
    <name evidence="2" type="ORF">ACHHYP_11952</name>
</gene>
<dbReference type="AlphaFoldDB" id="A0A1V9YHX5"/>
<evidence type="ECO:0000313" key="3">
    <source>
        <dbReference type="Proteomes" id="UP000243579"/>
    </source>
</evidence>
<dbReference type="InterPro" id="IPR036397">
    <property type="entry name" value="RNaseH_sf"/>
</dbReference>
<organism evidence="2 3">
    <name type="scientific">Achlya hypogyna</name>
    <name type="common">Oomycete</name>
    <name type="synonym">Protoachlya hypogyna</name>
    <dbReference type="NCBI Taxonomy" id="1202772"/>
    <lineage>
        <taxon>Eukaryota</taxon>
        <taxon>Sar</taxon>
        <taxon>Stramenopiles</taxon>
        <taxon>Oomycota</taxon>
        <taxon>Saprolegniomycetes</taxon>
        <taxon>Saprolegniales</taxon>
        <taxon>Achlyaceae</taxon>
        <taxon>Achlya</taxon>
    </lineage>
</organism>
<proteinExistence type="predicted"/>
<dbReference type="PANTHER" id="PTHR33939:SF1">
    <property type="entry name" value="DUF4371 DOMAIN-CONTAINING PROTEIN"/>
    <property type="match status" value="1"/>
</dbReference>
<dbReference type="EMBL" id="JNBR01001715">
    <property type="protein sequence ID" value="OQR85319.1"/>
    <property type="molecule type" value="Genomic_DNA"/>
</dbReference>
<dbReference type="OrthoDB" id="78935at2759"/>
<evidence type="ECO:0000256" key="1">
    <source>
        <dbReference type="SAM" id="MobiDB-lite"/>
    </source>
</evidence>
<dbReference type="PANTHER" id="PTHR33939">
    <property type="entry name" value="PROTEIN CBG22215"/>
    <property type="match status" value="1"/>
</dbReference>
<name>A0A1V9YHX5_ACHHY</name>
<comment type="caution">
    <text evidence="2">The sequence shown here is derived from an EMBL/GenBank/DDBJ whole genome shotgun (WGS) entry which is preliminary data.</text>
</comment>
<keyword evidence="3" id="KW-1185">Reference proteome</keyword>
<accession>A0A1V9YHX5</accession>
<dbReference type="Proteomes" id="UP000243579">
    <property type="component" value="Unassembled WGS sequence"/>
</dbReference>
<protein>
    <recommendedName>
        <fullName evidence="4">Tc1-like transposase DDE domain-containing protein</fullName>
    </recommendedName>
</protein>
<dbReference type="Gene3D" id="3.30.420.10">
    <property type="entry name" value="Ribonuclease H-like superfamily/Ribonuclease H"/>
    <property type="match status" value="1"/>
</dbReference>
<sequence>MVAKKDGHNVLFTPPHHSNLQPSELVWGVVKGAVGRQYTEDTTFQDVRVRLDAALDGPSWRTIEDCMNNANGHLAELYNYIMATEDMPNDDQSDDSAYGSDSEDSE</sequence>